<dbReference type="PANTHER" id="PTHR35008">
    <property type="entry name" value="BLL4482 PROTEIN-RELATED"/>
    <property type="match status" value="1"/>
</dbReference>
<name>A0A8B6X4D2_9BURK</name>
<reference evidence="8" key="1">
    <citation type="submission" date="2025-08" db="UniProtKB">
        <authorList>
            <consortium name="RefSeq"/>
        </authorList>
    </citation>
    <scope>IDENTIFICATION</scope>
</reference>
<evidence type="ECO:0000313" key="7">
    <source>
        <dbReference type="Proteomes" id="UP000675920"/>
    </source>
</evidence>
<evidence type="ECO:0000256" key="3">
    <source>
        <dbReference type="ARBA" id="ARBA00023004"/>
    </source>
</evidence>
<protein>
    <submittedName>
        <fullName evidence="8">C-type cytochrome</fullName>
    </submittedName>
</protein>
<evidence type="ECO:0000256" key="4">
    <source>
        <dbReference type="PROSITE-ProRule" id="PRU00433"/>
    </source>
</evidence>
<sequence>MTFRRALVLASLALATLPAHADLDGKAAFEANCIACHGAGGAGVPGVAPPLARALDRHLASPQAATYFAQIVAGGLNGPIRAADGETYNGVMPVFGTHASEELAAILRYVTTGLNDAPAGFDLGAADIDAARARKPTPADNRALRAVLLKAAPR</sequence>
<dbReference type="GO" id="GO:0009055">
    <property type="term" value="F:electron transfer activity"/>
    <property type="evidence" value="ECO:0007669"/>
    <property type="project" value="InterPro"/>
</dbReference>
<dbReference type="InterPro" id="IPR051459">
    <property type="entry name" value="Cytochrome_c-type_DH"/>
</dbReference>
<accession>A0A8B6X4D2</accession>
<keyword evidence="5" id="KW-0732">Signal</keyword>
<dbReference type="GO" id="GO:0020037">
    <property type="term" value="F:heme binding"/>
    <property type="evidence" value="ECO:0007669"/>
    <property type="project" value="InterPro"/>
</dbReference>
<feature type="signal peptide" evidence="5">
    <location>
        <begin position="1"/>
        <end position="21"/>
    </location>
</feature>
<dbReference type="Pfam" id="PF00034">
    <property type="entry name" value="Cytochrom_C"/>
    <property type="match status" value="1"/>
</dbReference>
<feature type="chain" id="PRO_5034811630" evidence="5">
    <location>
        <begin position="22"/>
        <end position="154"/>
    </location>
</feature>
<dbReference type="PROSITE" id="PS51007">
    <property type="entry name" value="CYTC"/>
    <property type="match status" value="1"/>
</dbReference>
<keyword evidence="3 4" id="KW-0408">Iron</keyword>
<organism evidence="7 8">
    <name type="scientific">Derxia gummosa DSM 723</name>
    <dbReference type="NCBI Taxonomy" id="1121388"/>
    <lineage>
        <taxon>Bacteria</taxon>
        <taxon>Pseudomonadati</taxon>
        <taxon>Pseudomonadota</taxon>
        <taxon>Betaproteobacteria</taxon>
        <taxon>Burkholderiales</taxon>
        <taxon>Alcaligenaceae</taxon>
        <taxon>Derxia</taxon>
    </lineage>
</organism>
<evidence type="ECO:0000256" key="2">
    <source>
        <dbReference type="ARBA" id="ARBA00022723"/>
    </source>
</evidence>
<evidence type="ECO:0000259" key="6">
    <source>
        <dbReference type="PROSITE" id="PS51007"/>
    </source>
</evidence>
<dbReference type="RefSeq" id="WP_028311818.1">
    <property type="nucleotide sequence ID" value="NZ_AXWS01000013.1"/>
</dbReference>
<dbReference type="Proteomes" id="UP000675920">
    <property type="component" value="Unplaced"/>
</dbReference>
<dbReference type="GO" id="GO:0046872">
    <property type="term" value="F:metal ion binding"/>
    <property type="evidence" value="ECO:0007669"/>
    <property type="project" value="UniProtKB-KW"/>
</dbReference>
<dbReference type="InterPro" id="IPR009056">
    <property type="entry name" value="Cyt_c-like_dom"/>
</dbReference>
<dbReference type="Gene3D" id="1.10.760.10">
    <property type="entry name" value="Cytochrome c-like domain"/>
    <property type="match status" value="1"/>
</dbReference>
<evidence type="ECO:0000256" key="5">
    <source>
        <dbReference type="SAM" id="SignalP"/>
    </source>
</evidence>
<dbReference type="OrthoDB" id="9809720at2"/>
<dbReference type="InterPro" id="IPR036909">
    <property type="entry name" value="Cyt_c-like_dom_sf"/>
</dbReference>
<proteinExistence type="predicted"/>
<evidence type="ECO:0000256" key="1">
    <source>
        <dbReference type="ARBA" id="ARBA00022617"/>
    </source>
</evidence>
<dbReference type="AlphaFoldDB" id="A0A8B6X4D2"/>
<evidence type="ECO:0000313" key="8">
    <source>
        <dbReference type="RefSeq" id="WP_028311818.1"/>
    </source>
</evidence>
<dbReference type="SUPFAM" id="SSF46626">
    <property type="entry name" value="Cytochrome c"/>
    <property type="match status" value="1"/>
</dbReference>
<dbReference type="PANTHER" id="PTHR35008:SF8">
    <property type="entry name" value="ALCOHOL DEHYDROGENASE CYTOCHROME C SUBUNIT"/>
    <property type="match status" value="1"/>
</dbReference>
<feature type="domain" description="Cytochrome c" evidence="6">
    <location>
        <begin position="20"/>
        <end position="114"/>
    </location>
</feature>
<keyword evidence="1 4" id="KW-0349">Heme</keyword>
<keyword evidence="7" id="KW-1185">Reference proteome</keyword>
<keyword evidence="2 4" id="KW-0479">Metal-binding</keyword>